<organism evidence="1 2">
    <name type="scientific">Winogradskya consettensis</name>
    <dbReference type="NCBI Taxonomy" id="113560"/>
    <lineage>
        <taxon>Bacteria</taxon>
        <taxon>Bacillati</taxon>
        <taxon>Actinomycetota</taxon>
        <taxon>Actinomycetes</taxon>
        <taxon>Micromonosporales</taxon>
        <taxon>Micromonosporaceae</taxon>
        <taxon>Winogradskya</taxon>
    </lineage>
</organism>
<sequence length="92" mass="9732">MGEGEESHGFVVGELDNQRGAAPADCTGLCCRCDFPDGRGHRVRPHFAYLDAAEGAADAVEVGDCACKVGVDVSYARFCERYRDSGSESALA</sequence>
<evidence type="ECO:0000313" key="1">
    <source>
        <dbReference type="EMBL" id="GIM69447.1"/>
    </source>
</evidence>
<accession>A0A919SCZ5</accession>
<keyword evidence="2" id="KW-1185">Reference proteome</keyword>
<proteinExistence type="predicted"/>
<comment type="caution">
    <text evidence="1">The sequence shown here is derived from an EMBL/GenBank/DDBJ whole genome shotgun (WGS) entry which is preliminary data.</text>
</comment>
<reference evidence="1" key="1">
    <citation type="submission" date="2021-03" db="EMBL/GenBank/DDBJ databases">
        <title>Whole genome shotgun sequence of Actinoplanes consettensis NBRC 14913.</title>
        <authorList>
            <person name="Komaki H."/>
            <person name="Tamura T."/>
        </authorList>
    </citation>
    <scope>NUCLEOTIDE SEQUENCE</scope>
    <source>
        <strain evidence="1">NBRC 14913</strain>
    </source>
</reference>
<gene>
    <name evidence="1" type="ORF">Aco04nite_15390</name>
</gene>
<dbReference type="Proteomes" id="UP000680865">
    <property type="component" value="Unassembled WGS sequence"/>
</dbReference>
<protein>
    <submittedName>
        <fullName evidence="1">Uncharacterized protein</fullName>
    </submittedName>
</protein>
<dbReference type="AlphaFoldDB" id="A0A919SCZ5"/>
<name>A0A919SCZ5_9ACTN</name>
<dbReference type="EMBL" id="BOQP01000006">
    <property type="protein sequence ID" value="GIM69447.1"/>
    <property type="molecule type" value="Genomic_DNA"/>
</dbReference>
<evidence type="ECO:0000313" key="2">
    <source>
        <dbReference type="Proteomes" id="UP000680865"/>
    </source>
</evidence>